<dbReference type="EMBL" id="CP039140">
    <property type="protein sequence ID" value="QCQ76933.1"/>
    <property type="molecule type" value="Genomic_DNA"/>
</dbReference>
<dbReference type="EMBL" id="AOLO01000015">
    <property type="protein sequence ID" value="ELZ97289.1"/>
    <property type="molecule type" value="Genomic_DNA"/>
</dbReference>
<evidence type="ECO:0000313" key="5">
    <source>
        <dbReference type="EMBL" id="ELZ97289.1"/>
    </source>
</evidence>
<evidence type="ECO:0000256" key="2">
    <source>
        <dbReference type="ARBA" id="ARBA00022840"/>
    </source>
</evidence>
<dbReference type="GeneID" id="40158065"/>
<dbReference type="InterPro" id="IPR027417">
    <property type="entry name" value="P-loop_NTPase"/>
</dbReference>
<reference evidence="4 9" key="4">
    <citation type="submission" date="2014-04" db="EMBL/GenBank/DDBJ databases">
        <title>Transcriptional profiles of Haloferax mediterranei on the basis of nitrogen availability.</title>
        <authorList>
            <person name="Bautista V."/>
        </authorList>
    </citation>
    <scope>NUCLEOTIDE SEQUENCE [LARGE SCALE GENOMIC DNA]</scope>
    <source>
        <strain evidence="4">ATCC 33500</strain>
        <strain evidence="9">ATCC 33500 / DSM 1411 / JCM 8866 / NBRC 14739 / NCIMB 2177 / R-4</strain>
        <plasmid evidence="4">HMPLAS1</plasmid>
        <plasmid evidence="9">Plasmid HMPLAS1</plasmid>
    </source>
</reference>
<evidence type="ECO:0000313" key="3">
    <source>
        <dbReference type="EMBL" id="AFK21390.1"/>
    </source>
</evidence>
<dbReference type="KEGG" id="hme:HFX_6267"/>
<sequence>MTALETGIELLDRELNGGIPAGSITAVLAPPASQSELLLYELASARPTLYLTTIRTADDVRDVMATLGLGGDNVDVVPMENTAPDEYLLELVAELPSSSTLIVDPTEPFEQLPPTQYWDFLNELRDGLDDANSIGFFHCLDGQHVPPRRDVTEYVADTVFKLSTERRGDSVENTLMVPKFRGGHALEDIIKLTLTTSVDVDVSRNIV</sequence>
<dbReference type="SUPFAM" id="SSF52540">
    <property type="entry name" value="P-loop containing nucleoside triphosphate hydrolases"/>
    <property type="match status" value="1"/>
</dbReference>
<reference evidence="6 10" key="6">
    <citation type="submission" date="2019-04" db="EMBL/GenBank/DDBJ databases">
        <title>Methylomes of two halophilic Archaea, Haloarcula marismortui and Haloferax mediterranei.</title>
        <authorList>
            <person name="DasSarma S."/>
            <person name="DasSarma P."/>
            <person name="DasSarma S."/>
            <person name="Fomenkov A."/>
            <person name="Vincze T."/>
            <person name="Anton B.P."/>
            <person name="Roberts R.J."/>
        </authorList>
    </citation>
    <scope>NUCLEOTIDE SEQUENCE [LARGE SCALE GENOMIC DNA]</scope>
    <source>
        <strain evidence="6">ATCC 33500</strain>
        <strain evidence="10">ATCC 33500 / DSM 1411 / JCM 8866 / NBRC 14739 / NCIMB 2177 / R-4</strain>
        <plasmid evidence="6 10">pHME505</plasmid>
    </source>
</reference>
<reference evidence="3" key="5">
    <citation type="submission" date="2014-05" db="EMBL/GenBank/DDBJ databases">
        <authorList>
            <person name="Wang L."/>
            <person name="Yang H."/>
            <person name="Xiang H."/>
        </authorList>
    </citation>
    <scope>NUCLEOTIDE SEQUENCE</scope>
    <source>
        <strain evidence="3">CGMCC 1.2087</strain>
        <plasmid evidence="3">pHM500</plasmid>
    </source>
</reference>
<dbReference type="PANTHER" id="PTHR43637">
    <property type="entry name" value="UPF0273 PROTEIN TM_0370"/>
    <property type="match status" value="1"/>
</dbReference>
<accession>I3RAY0</accession>
<protein>
    <submittedName>
        <fullName evidence="3">Uncharacterized protein</fullName>
    </submittedName>
</protein>
<name>I3RAY0_HALMT</name>
<gene>
    <name evidence="3" type="ordered locus">HFX_6267</name>
    <name evidence="4" type="ORF">BM92_16650</name>
    <name evidence="5" type="ORF">C439_18243</name>
    <name evidence="6" type="ORF">E6P09_16570</name>
</gene>
<dbReference type="GO" id="GO:0005524">
    <property type="term" value="F:ATP binding"/>
    <property type="evidence" value="ECO:0007669"/>
    <property type="project" value="UniProtKB-KW"/>
</dbReference>
<geneLocation type="plasmid" evidence="6 10">
    <name>pHME505</name>
</geneLocation>
<proteinExistence type="predicted"/>
<geneLocation type="plasmid" evidence="3 7">
    <name>pHM500</name>
</geneLocation>
<dbReference type="EMBL" id="CP007554">
    <property type="protein sequence ID" value="AHZ24537.1"/>
    <property type="molecule type" value="Genomic_DNA"/>
</dbReference>
<dbReference type="Proteomes" id="UP000006469">
    <property type="component" value="Plasmid pHM500"/>
</dbReference>
<evidence type="ECO:0000313" key="6">
    <source>
        <dbReference type="EMBL" id="QCQ76933.1"/>
    </source>
</evidence>
<reference evidence="5 8" key="3">
    <citation type="journal article" date="2014" name="PLoS Genet.">
        <title>Phylogenetically driven sequencing of extremely halophilic archaea reveals strategies for static and dynamic osmo-response.</title>
        <authorList>
            <person name="Becker E.A."/>
            <person name="Seitzer P.M."/>
            <person name="Tritt A."/>
            <person name="Larsen D."/>
            <person name="Krusor M."/>
            <person name="Yao A.I."/>
            <person name="Wu D."/>
            <person name="Madern D."/>
            <person name="Eisen J.A."/>
            <person name="Darling A.E."/>
            <person name="Facciotti M.T."/>
        </authorList>
    </citation>
    <scope>NUCLEOTIDE SEQUENCE [LARGE SCALE GENOMIC DNA]</scope>
    <source>
        <strain evidence="5">ATCC 33500</strain>
        <strain evidence="8">ATCC 33500 / DSM 1411 / JCM 8866 / NBRC 14739 / NCIMB 2177 / R-4</strain>
    </source>
</reference>
<dbReference type="PANTHER" id="PTHR43637:SF2">
    <property type="entry name" value="PROTEIN GVPD 1"/>
    <property type="match status" value="1"/>
</dbReference>
<evidence type="ECO:0000313" key="10">
    <source>
        <dbReference type="Proteomes" id="UP000299011"/>
    </source>
</evidence>
<dbReference type="RefSeq" id="WP_004060855.1">
    <property type="nucleotide sequence ID" value="NC_017944.1"/>
</dbReference>
<reference evidence="3 7" key="2">
    <citation type="journal article" date="2012" name="J. Bacteriol.">
        <title>Complete genome sequence of the metabolically versatile halophilic archaeon Haloferax mediterranei, a poly(3-hydroxybutyrate-co-3-hydroxyvalerate) producer.</title>
        <authorList>
            <person name="Han J."/>
            <person name="Zhang F."/>
            <person name="Hou J."/>
            <person name="Liu X."/>
            <person name="Li M."/>
            <person name="Liu H."/>
            <person name="Cai L."/>
            <person name="Zhang B."/>
            <person name="Chen Y."/>
            <person name="Zhou J."/>
            <person name="Hu S."/>
            <person name="Xiang H."/>
        </authorList>
    </citation>
    <scope>NUCLEOTIDE SEQUENCE [LARGE SCALE GENOMIC DNA]</scope>
    <source>
        <strain evidence="7">ATCC 33500 / DSM 1411 / JCM 8866 / NBRC 14739 / NCIMB 2177 / R-4</strain>
        <strain evidence="3">CGMCC 1.2087</strain>
        <plasmid evidence="7">pHM500</plasmid>
    </source>
</reference>
<evidence type="ECO:0000313" key="4">
    <source>
        <dbReference type="EMBL" id="AHZ24537.1"/>
    </source>
</evidence>
<dbReference type="InterPro" id="IPR055549">
    <property type="entry name" value="DUF7125"/>
</dbReference>
<dbReference type="AlphaFoldDB" id="I3RAY0"/>
<evidence type="ECO:0000256" key="1">
    <source>
        <dbReference type="ARBA" id="ARBA00022741"/>
    </source>
</evidence>
<keyword evidence="2" id="KW-0067">ATP-binding</keyword>
<evidence type="ECO:0000313" key="7">
    <source>
        <dbReference type="Proteomes" id="UP000006469"/>
    </source>
</evidence>
<evidence type="ECO:0000313" key="9">
    <source>
        <dbReference type="Proteomes" id="UP000027075"/>
    </source>
</evidence>
<dbReference type="Proteomes" id="UP000299011">
    <property type="component" value="Plasmid pHME505"/>
</dbReference>
<dbReference type="HOGENOM" id="CLU_069300_1_0_2"/>
<geneLocation type="plasmid" evidence="4 9">
    <name>HMPLAS1</name>
</geneLocation>
<keyword evidence="3" id="KW-0614">Plasmid</keyword>
<dbReference type="OrthoDB" id="49711at2157"/>
<keyword evidence="1" id="KW-0547">Nucleotide-binding</keyword>
<dbReference type="Gene3D" id="3.40.50.300">
    <property type="entry name" value="P-loop containing nucleotide triphosphate hydrolases"/>
    <property type="match status" value="1"/>
</dbReference>
<dbReference type="Pfam" id="PF23442">
    <property type="entry name" value="DUF7125"/>
    <property type="match status" value="1"/>
</dbReference>
<keyword evidence="8" id="KW-1185">Reference proteome</keyword>
<dbReference type="Proteomes" id="UP000011603">
    <property type="component" value="Unassembled WGS sequence"/>
</dbReference>
<reference evidence="3" key="1">
    <citation type="journal article" date="2012" name="Appl. Environ. Microbiol.">
        <title>Identification of the haloarchaeal phasin (PhaP) that functions in polyhydroxyalkanoate accumulation and granule formation in Haloferax mediterranei.</title>
        <authorList>
            <person name="Cai S."/>
            <person name="Cai L."/>
            <person name="Liu H."/>
            <person name="Liu X."/>
            <person name="Han J."/>
            <person name="Zhou J."/>
            <person name="Xiang H."/>
        </authorList>
    </citation>
    <scope>NUCLEOTIDE SEQUENCE</scope>
    <source>
        <strain evidence="3">CGMCC 1.2087</strain>
    </source>
</reference>
<dbReference type="PATRIC" id="fig|523841.21.peg.3661"/>
<evidence type="ECO:0000313" key="8">
    <source>
        <dbReference type="Proteomes" id="UP000011603"/>
    </source>
</evidence>
<dbReference type="EMBL" id="CP001871">
    <property type="protein sequence ID" value="AFK21390.1"/>
    <property type="molecule type" value="Genomic_DNA"/>
</dbReference>
<organism evidence="3 7">
    <name type="scientific">Haloferax mediterranei (strain ATCC 33500 / DSM 1411 / JCM 8866 / NBRC 14739 / NCIMB 2177 / R-4)</name>
    <name type="common">Halobacterium mediterranei</name>
    <dbReference type="NCBI Taxonomy" id="523841"/>
    <lineage>
        <taxon>Archaea</taxon>
        <taxon>Methanobacteriati</taxon>
        <taxon>Methanobacteriota</taxon>
        <taxon>Stenosarchaea group</taxon>
        <taxon>Halobacteria</taxon>
        <taxon>Halobacteriales</taxon>
        <taxon>Haloferacaceae</taxon>
        <taxon>Haloferax</taxon>
    </lineage>
</organism>
<dbReference type="Proteomes" id="UP000027075">
    <property type="component" value="Plasmid HMPLAS1"/>
</dbReference>